<reference evidence="1" key="1">
    <citation type="journal article" date="2022" name="bioRxiv">
        <title>Sequencing and chromosome-scale assembly of the giantPleurodeles waltlgenome.</title>
        <authorList>
            <person name="Brown T."/>
            <person name="Elewa A."/>
            <person name="Iarovenko S."/>
            <person name="Subramanian E."/>
            <person name="Araus A.J."/>
            <person name="Petzold A."/>
            <person name="Susuki M."/>
            <person name="Suzuki K.-i.T."/>
            <person name="Hayashi T."/>
            <person name="Toyoda A."/>
            <person name="Oliveira C."/>
            <person name="Osipova E."/>
            <person name="Leigh N.D."/>
            <person name="Simon A."/>
            <person name="Yun M.H."/>
        </authorList>
    </citation>
    <scope>NUCLEOTIDE SEQUENCE</scope>
    <source>
        <strain evidence="1">20211129_DDA</strain>
        <tissue evidence="1">Liver</tissue>
    </source>
</reference>
<gene>
    <name evidence="1" type="ORF">NDU88_003500</name>
</gene>
<feature type="non-terminal residue" evidence="1">
    <location>
        <position position="1"/>
    </location>
</feature>
<sequence>DKPCSHLAARSVQFPMKCLFYQQGVSWTRRTPHWQSQARPPLPCCSGAPALPPACYMIGWSSRVAVLVVMLMCARAPQCLLYCWERYWYKKVQQPGAEMG</sequence>
<protein>
    <submittedName>
        <fullName evidence="1">Uncharacterized protein</fullName>
    </submittedName>
</protein>
<proteinExistence type="predicted"/>
<feature type="non-terminal residue" evidence="1">
    <location>
        <position position="100"/>
    </location>
</feature>
<organism evidence="1 2">
    <name type="scientific">Pleurodeles waltl</name>
    <name type="common">Iberian ribbed newt</name>
    <dbReference type="NCBI Taxonomy" id="8319"/>
    <lineage>
        <taxon>Eukaryota</taxon>
        <taxon>Metazoa</taxon>
        <taxon>Chordata</taxon>
        <taxon>Craniata</taxon>
        <taxon>Vertebrata</taxon>
        <taxon>Euteleostomi</taxon>
        <taxon>Amphibia</taxon>
        <taxon>Batrachia</taxon>
        <taxon>Caudata</taxon>
        <taxon>Salamandroidea</taxon>
        <taxon>Salamandridae</taxon>
        <taxon>Pleurodelinae</taxon>
        <taxon>Pleurodeles</taxon>
    </lineage>
</organism>
<evidence type="ECO:0000313" key="2">
    <source>
        <dbReference type="Proteomes" id="UP001066276"/>
    </source>
</evidence>
<dbReference type="Proteomes" id="UP001066276">
    <property type="component" value="Chromosome 1_2"/>
</dbReference>
<name>A0AAV7W6C1_PLEWA</name>
<dbReference type="EMBL" id="JANPWB010000002">
    <property type="protein sequence ID" value="KAJ1208111.1"/>
    <property type="molecule type" value="Genomic_DNA"/>
</dbReference>
<dbReference type="AlphaFoldDB" id="A0AAV7W6C1"/>
<keyword evidence="2" id="KW-1185">Reference proteome</keyword>
<evidence type="ECO:0000313" key="1">
    <source>
        <dbReference type="EMBL" id="KAJ1208111.1"/>
    </source>
</evidence>
<accession>A0AAV7W6C1</accession>
<comment type="caution">
    <text evidence="1">The sequence shown here is derived from an EMBL/GenBank/DDBJ whole genome shotgun (WGS) entry which is preliminary data.</text>
</comment>